<dbReference type="SMART" id="SM00698">
    <property type="entry name" value="MORN"/>
    <property type="match status" value="3"/>
</dbReference>
<dbReference type="InterPro" id="IPR003409">
    <property type="entry name" value="MORN"/>
</dbReference>
<comment type="caution">
    <text evidence="3">The sequence shown here is derived from an EMBL/GenBank/DDBJ whole genome shotgun (WGS) entry which is preliminary data.</text>
</comment>
<dbReference type="PANTHER" id="PTHR43215:SF13">
    <property type="entry name" value="PROTEIN TIC 100"/>
    <property type="match status" value="1"/>
</dbReference>
<dbReference type="SUPFAM" id="SSF82185">
    <property type="entry name" value="Histone H3 K4-specific methyltransferase SET7/9 N-terminal domain"/>
    <property type="match status" value="1"/>
</dbReference>
<name>A0AAV1R778_9ROSI</name>
<sequence length="1036" mass="119293">MADDNSADQTTDSPDPNPSGDPNADTNKDTNVSLSSDSDSDSDSDSEYDYDYTPSSTNQEEGVITYSRPGDEIPESENTSEKNIARFAEVLESRRMKKMKEEEDRNYVFYEDLFDFPRDKENWREEDLKELWADPPWESTKPGWDPVWADEEDWDIVKKMKEEGRDPPIAPFYVPYRKPYPVIPDNHYDISNPKAVIEELDRIEEFLTWVSYIFEDGSSYEGTVWDDLAHGKGVYVAEQGLVRYEGEWLQNNMEGHGVVEVDIPDIEPIPGSKLEAKMRSEGRIISRDFMSPEDREWLEMDIEDSMRLAGGQYEIPFYENDEWIRQFGQKPLLNLGTPLPLVRTRDHVPCIPFKGWEKGRYRYAGEWKHGRMHGCGVYEVNERTIFGRFYFGEFVEDATDCDEDISAVLQVHAGIAEVAAAKARMFVNKPDGMVREAFGPYSDPQHPYFYEEEDVWMAPGFINQFYEVPDYWKRYAHEVDQEREMWLNSFYKAPLRLPMPAELSYWWENEETPEFVVLNKKPEPDPEDPSKLIYTEDPVILHTPTGRIINWVEDEEHGIRLFWQPPLKDGEDVDPDKVQFLPLGFDEFYGKEDVVKKENIWQRLRKAVDIVCKPVFDKVQKWTEEKKKASELKVQLYEKELELIEAELCLEEAIEDFDEELKMREKEEEENTSVSTQQEEKPLAKDEEEEEEAEEDEEEEDEDTTPSSFGSVSQDEDPAKNEQKGNRPTGAPFSTSSLSFASCSLLSTVPTRLQQSFLAWKNRLPKKATPSFCVDSPHDLSGMVNSVSFPSVLGQKGRLRADSPENQKFQAINHSFGKMSRLHSLSRTQSRPSASVNPKVSVKKPRKQRHPWLHAAPERDSDSVLSLHTQLCRDRMDLCNCPNFVLGKLTRKGSLGSLPGKNPSVLRRIEIELSRSLKRKPEIDLDQSLMLRQHEIHPNRFLTKWKGPSKEIILAPAYLQQNSGSCLKSTEAACKEDRILAITPIRRVQVRQIMARQEGALSLKGYVESLGFDLGNWSQVGSHPVKAVLVLSSETE</sequence>
<accession>A0AAV1R778</accession>
<dbReference type="Gene3D" id="2.20.110.10">
    <property type="entry name" value="Histone H3 K4-specific methyltransferase SET7/9 N-terminal domain"/>
    <property type="match status" value="1"/>
</dbReference>
<evidence type="ECO:0000313" key="3">
    <source>
        <dbReference type="EMBL" id="CAK7329288.1"/>
    </source>
</evidence>
<dbReference type="AlphaFoldDB" id="A0AAV1R778"/>
<evidence type="ECO:0000313" key="4">
    <source>
        <dbReference type="Proteomes" id="UP001314170"/>
    </source>
</evidence>
<feature type="compositionally biased region" description="Polar residues" evidence="2">
    <location>
        <begin position="823"/>
        <end position="838"/>
    </location>
</feature>
<gene>
    <name evidence="3" type="ORF">DCAF_LOCUS7040</name>
</gene>
<protein>
    <recommendedName>
        <fullName evidence="5">Protein TIC 100</fullName>
    </recommendedName>
</protein>
<feature type="region of interest" description="Disordered" evidence="2">
    <location>
        <begin position="663"/>
        <end position="733"/>
    </location>
</feature>
<feature type="compositionally biased region" description="Basic residues" evidence="2">
    <location>
        <begin position="841"/>
        <end position="852"/>
    </location>
</feature>
<dbReference type="Proteomes" id="UP001314170">
    <property type="component" value="Unassembled WGS sequence"/>
</dbReference>
<evidence type="ECO:0008006" key="5">
    <source>
        <dbReference type="Google" id="ProtNLM"/>
    </source>
</evidence>
<feature type="compositionally biased region" description="Acidic residues" evidence="2">
    <location>
        <begin position="38"/>
        <end position="50"/>
    </location>
</feature>
<dbReference type="Pfam" id="PF02493">
    <property type="entry name" value="MORN"/>
    <property type="match status" value="3"/>
</dbReference>
<reference evidence="3 4" key="1">
    <citation type="submission" date="2024-01" db="EMBL/GenBank/DDBJ databases">
        <authorList>
            <person name="Waweru B."/>
        </authorList>
    </citation>
    <scope>NUCLEOTIDE SEQUENCE [LARGE SCALE GENOMIC DNA]</scope>
</reference>
<keyword evidence="1" id="KW-0677">Repeat</keyword>
<evidence type="ECO:0000256" key="2">
    <source>
        <dbReference type="SAM" id="MobiDB-lite"/>
    </source>
</evidence>
<evidence type="ECO:0000256" key="1">
    <source>
        <dbReference type="ARBA" id="ARBA00022737"/>
    </source>
</evidence>
<feature type="compositionally biased region" description="Acidic residues" evidence="2">
    <location>
        <begin position="686"/>
        <end position="704"/>
    </location>
</feature>
<feature type="compositionally biased region" description="Low complexity" evidence="2">
    <location>
        <begin position="12"/>
        <end position="25"/>
    </location>
</feature>
<organism evidence="3 4">
    <name type="scientific">Dovyalis caffra</name>
    <dbReference type="NCBI Taxonomy" id="77055"/>
    <lineage>
        <taxon>Eukaryota</taxon>
        <taxon>Viridiplantae</taxon>
        <taxon>Streptophyta</taxon>
        <taxon>Embryophyta</taxon>
        <taxon>Tracheophyta</taxon>
        <taxon>Spermatophyta</taxon>
        <taxon>Magnoliopsida</taxon>
        <taxon>eudicotyledons</taxon>
        <taxon>Gunneridae</taxon>
        <taxon>Pentapetalae</taxon>
        <taxon>rosids</taxon>
        <taxon>fabids</taxon>
        <taxon>Malpighiales</taxon>
        <taxon>Salicaceae</taxon>
        <taxon>Flacourtieae</taxon>
        <taxon>Dovyalis</taxon>
    </lineage>
</organism>
<dbReference type="EMBL" id="CAWUPB010000913">
    <property type="protein sequence ID" value="CAK7329288.1"/>
    <property type="molecule type" value="Genomic_DNA"/>
</dbReference>
<feature type="region of interest" description="Disordered" evidence="2">
    <location>
        <begin position="821"/>
        <end position="859"/>
    </location>
</feature>
<feature type="region of interest" description="Disordered" evidence="2">
    <location>
        <begin position="1"/>
        <end position="82"/>
    </location>
</feature>
<proteinExistence type="predicted"/>
<dbReference type="PANTHER" id="PTHR43215">
    <property type="entry name" value="RADIAL SPOKE HEAD 1 HOMOLOG"/>
    <property type="match status" value="1"/>
</dbReference>
<keyword evidence="4" id="KW-1185">Reference proteome</keyword>
<dbReference type="GO" id="GO:0016020">
    <property type="term" value="C:membrane"/>
    <property type="evidence" value="ECO:0007669"/>
    <property type="project" value="UniProtKB-ARBA"/>
</dbReference>